<accession>A0AAV5SYM0</accession>
<protein>
    <submittedName>
        <fullName evidence="1">Uncharacterized protein</fullName>
    </submittedName>
</protein>
<dbReference type="AlphaFoldDB" id="A0AAV5SYM0"/>
<proteinExistence type="predicted"/>
<sequence>KSTNLHWIDSEFITDDLKHFVDYLEIDPLSGGETAKAVYLQISSLPDRPLYHLISPRYRIPGRRGYRIPQSLTRLDTSLCEHWKDTVVRPRPQNYC</sequence>
<feature type="non-terminal residue" evidence="1">
    <location>
        <position position="1"/>
    </location>
</feature>
<reference evidence="1" key="1">
    <citation type="submission" date="2023-10" db="EMBL/GenBank/DDBJ databases">
        <title>Genome assembly of Pristionchus species.</title>
        <authorList>
            <person name="Yoshida K."/>
            <person name="Sommer R.J."/>
        </authorList>
    </citation>
    <scope>NUCLEOTIDE SEQUENCE</scope>
    <source>
        <strain evidence="1">RS0144</strain>
    </source>
</reference>
<keyword evidence="2" id="KW-1185">Reference proteome</keyword>
<dbReference type="Proteomes" id="UP001432027">
    <property type="component" value="Unassembled WGS sequence"/>
</dbReference>
<dbReference type="EMBL" id="BTSX01000003">
    <property type="protein sequence ID" value="GMS88173.1"/>
    <property type="molecule type" value="Genomic_DNA"/>
</dbReference>
<name>A0AAV5SYM0_9BILA</name>
<comment type="caution">
    <text evidence="1">The sequence shown here is derived from an EMBL/GenBank/DDBJ whole genome shotgun (WGS) entry which is preliminary data.</text>
</comment>
<evidence type="ECO:0000313" key="2">
    <source>
        <dbReference type="Proteomes" id="UP001432027"/>
    </source>
</evidence>
<gene>
    <name evidence="1" type="ORF">PENTCL1PPCAC_10348</name>
</gene>
<evidence type="ECO:0000313" key="1">
    <source>
        <dbReference type="EMBL" id="GMS88173.1"/>
    </source>
</evidence>
<organism evidence="1 2">
    <name type="scientific">Pristionchus entomophagus</name>
    <dbReference type="NCBI Taxonomy" id="358040"/>
    <lineage>
        <taxon>Eukaryota</taxon>
        <taxon>Metazoa</taxon>
        <taxon>Ecdysozoa</taxon>
        <taxon>Nematoda</taxon>
        <taxon>Chromadorea</taxon>
        <taxon>Rhabditida</taxon>
        <taxon>Rhabditina</taxon>
        <taxon>Diplogasteromorpha</taxon>
        <taxon>Diplogasteroidea</taxon>
        <taxon>Neodiplogasteridae</taxon>
        <taxon>Pristionchus</taxon>
    </lineage>
</organism>